<organism evidence="4 5">
    <name type="scientific">Dissophora globulifera</name>
    <dbReference type="NCBI Taxonomy" id="979702"/>
    <lineage>
        <taxon>Eukaryota</taxon>
        <taxon>Fungi</taxon>
        <taxon>Fungi incertae sedis</taxon>
        <taxon>Mucoromycota</taxon>
        <taxon>Mortierellomycotina</taxon>
        <taxon>Mortierellomycetes</taxon>
        <taxon>Mortierellales</taxon>
        <taxon>Mortierellaceae</taxon>
        <taxon>Dissophora</taxon>
    </lineage>
</organism>
<dbReference type="AlphaFoldDB" id="A0A9P6UMQ2"/>
<dbReference type="PROSITE" id="PS51767">
    <property type="entry name" value="PEPTIDASE_A1"/>
    <property type="match status" value="1"/>
</dbReference>
<evidence type="ECO:0000313" key="5">
    <source>
        <dbReference type="Proteomes" id="UP000738325"/>
    </source>
</evidence>
<feature type="disulfide bond" evidence="2">
    <location>
        <begin position="318"/>
        <end position="364"/>
    </location>
</feature>
<evidence type="ECO:0000256" key="2">
    <source>
        <dbReference type="PIRSR" id="PIRSR601461-2"/>
    </source>
</evidence>
<gene>
    <name evidence="4" type="primary">PEP2_2</name>
    <name evidence="4" type="ORF">BGZ99_009995</name>
</gene>
<accession>A0A9P6UMQ2</accession>
<evidence type="ECO:0000313" key="4">
    <source>
        <dbReference type="EMBL" id="KAG0311674.1"/>
    </source>
</evidence>
<dbReference type="InterPro" id="IPR033121">
    <property type="entry name" value="PEPTIDASE_A1"/>
</dbReference>
<dbReference type="InterPro" id="IPR021109">
    <property type="entry name" value="Peptidase_aspartic_dom_sf"/>
</dbReference>
<evidence type="ECO:0000256" key="1">
    <source>
        <dbReference type="ARBA" id="ARBA00007447"/>
    </source>
</evidence>
<dbReference type="PANTHER" id="PTHR47966:SF51">
    <property type="entry name" value="BETA-SITE APP-CLEAVING ENZYME, ISOFORM A-RELATED"/>
    <property type="match status" value="1"/>
</dbReference>
<protein>
    <submittedName>
        <fullName evidence="4">Vacuolar protease A</fullName>
    </submittedName>
</protein>
<dbReference type="InterPro" id="IPR001461">
    <property type="entry name" value="Aspartic_peptidase_A1"/>
</dbReference>
<dbReference type="Pfam" id="PF00026">
    <property type="entry name" value="Asp"/>
    <property type="match status" value="2"/>
</dbReference>
<dbReference type="PANTHER" id="PTHR47966">
    <property type="entry name" value="BETA-SITE APP-CLEAVING ENZYME, ISOFORM A-RELATED"/>
    <property type="match status" value="1"/>
</dbReference>
<dbReference type="GO" id="GO:0006508">
    <property type="term" value="P:proteolysis"/>
    <property type="evidence" value="ECO:0007669"/>
    <property type="project" value="UniProtKB-KW"/>
</dbReference>
<keyword evidence="4" id="KW-0378">Hydrolase</keyword>
<sequence length="409" mass="45550">MIRVPMKRTVLENVGPDQWDLGAEYGQTYLGSTSKSHTSHPTTGSLYTVEIGLGSPPQLFTVQVSTGTSNFWVPSSLCTASATCARHPRFDASRSRSFKPSTNKNNGTTRHFQIQSFQRQYSGYPKEGEEESFPIDLVGTVGRDQLTIAGGWIVLNSEQHFGQVVQDRGGCLDTMLRGDRLDGVLGLGFDGAAETGRPFFLDLVEQGMLEQAVFGVYLSRSNKLDQGDENQLTLGGLDPTHYSSDIQWHELSRKDHGQWSIELTAFALRREAFEIDGAAVIDSGFPYIALTRYQAESVNAQIGGIETEKGSGVYEVLCENIPDLFEFIILFGQEEYQLEGHDYVLSETSTRRRKRAGRKEKRWCQSAIVGVDFSEESGVIAVFGEVFLRKYYSAYDLENHRLGFALAKK</sequence>
<dbReference type="Gene3D" id="2.40.70.10">
    <property type="entry name" value="Acid Proteases"/>
    <property type="match status" value="2"/>
</dbReference>
<feature type="domain" description="Peptidase A1" evidence="3">
    <location>
        <begin position="47"/>
        <end position="405"/>
    </location>
</feature>
<comment type="similarity">
    <text evidence="1">Belongs to the peptidase A1 family.</text>
</comment>
<dbReference type="GO" id="GO:0004190">
    <property type="term" value="F:aspartic-type endopeptidase activity"/>
    <property type="evidence" value="ECO:0007669"/>
    <property type="project" value="InterPro"/>
</dbReference>
<keyword evidence="2" id="KW-1015">Disulfide bond</keyword>
<dbReference type="Proteomes" id="UP000738325">
    <property type="component" value="Unassembled WGS sequence"/>
</dbReference>
<dbReference type="SUPFAM" id="SSF50630">
    <property type="entry name" value="Acid proteases"/>
    <property type="match status" value="1"/>
</dbReference>
<comment type="caution">
    <text evidence="4">The sequence shown here is derived from an EMBL/GenBank/DDBJ whole genome shotgun (WGS) entry which is preliminary data.</text>
</comment>
<proteinExistence type="inferred from homology"/>
<dbReference type="PRINTS" id="PR00792">
    <property type="entry name" value="PEPSIN"/>
</dbReference>
<keyword evidence="5" id="KW-1185">Reference proteome</keyword>
<name>A0A9P6UMQ2_9FUNG</name>
<evidence type="ECO:0000259" key="3">
    <source>
        <dbReference type="PROSITE" id="PS51767"/>
    </source>
</evidence>
<dbReference type="OrthoDB" id="771136at2759"/>
<reference evidence="4" key="1">
    <citation type="journal article" date="2020" name="Fungal Divers.">
        <title>Resolving the Mortierellaceae phylogeny through synthesis of multi-gene phylogenetics and phylogenomics.</title>
        <authorList>
            <person name="Vandepol N."/>
            <person name="Liber J."/>
            <person name="Desiro A."/>
            <person name="Na H."/>
            <person name="Kennedy M."/>
            <person name="Barry K."/>
            <person name="Grigoriev I.V."/>
            <person name="Miller A.N."/>
            <person name="O'Donnell K."/>
            <person name="Stajich J.E."/>
            <person name="Bonito G."/>
        </authorList>
    </citation>
    <scope>NUCLEOTIDE SEQUENCE</scope>
    <source>
        <strain evidence="4">REB-010B</strain>
    </source>
</reference>
<keyword evidence="4" id="KW-0645">Protease</keyword>
<dbReference type="EMBL" id="JAAAIP010000895">
    <property type="protein sequence ID" value="KAG0311674.1"/>
    <property type="molecule type" value="Genomic_DNA"/>
</dbReference>